<sequence length="194" mass="20408">MDDVLGEECGPADESTRNEIVRLCGGLPLALRIAAVDAAAKAEETTATTAAVRHARGELLLLQSLIPGGAVRASRPAPRNLACHLPPEVKHFSGREAELATLDALLSDAGEKSPATATTCVISGPGGVGKTSLAVHWSQKVSDRFPDGHLYMNLQGFSSVATPVPATQAVRTMLGFLQPSHHHLPADLEEQIRL</sequence>
<dbReference type="PANTHER" id="PTHR47691:SF3">
    <property type="entry name" value="HTH-TYPE TRANSCRIPTIONAL REGULATOR RV0890C-RELATED"/>
    <property type="match status" value="1"/>
</dbReference>
<evidence type="ECO:0000259" key="1">
    <source>
        <dbReference type="Pfam" id="PF13191"/>
    </source>
</evidence>
<proteinExistence type="predicted"/>
<dbReference type="AlphaFoldDB" id="A0A2W2G2G4"/>
<dbReference type="PANTHER" id="PTHR47691">
    <property type="entry name" value="REGULATOR-RELATED"/>
    <property type="match status" value="1"/>
</dbReference>
<evidence type="ECO:0000313" key="2">
    <source>
        <dbReference type="EMBL" id="PZG44116.1"/>
    </source>
</evidence>
<reference evidence="2 3" key="1">
    <citation type="submission" date="2018-01" db="EMBL/GenBank/DDBJ databases">
        <title>Draft genome sequence of Sphaerisporangium sp. 7K107.</title>
        <authorList>
            <person name="Sahin N."/>
            <person name="Saygin H."/>
            <person name="Ay H."/>
        </authorList>
    </citation>
    <scope>NUCLEOTIDE SEQUENCE [LARGE SCALE GENOMIC DNA]</scope>
    <source>
        <strain evidence="2 3">7K107</strain>
    </source>
</reference>
<gene>
    <name evidence="2" type="ORF">C1I98_17680</name>
</gene>
<evidence type="ECO:0000313" key="3">
    <source>
        <dbReference type="Proteomes" id="UP000248544"/>
    </source>
</evidence>
<dbReference type="InterPro" id="IPR041664">
    <property type="entry name" value="AAA_16"/>
</dbReference>
<keyword evidence="3" id="KW-1185">Reference proteome</keyword>
<dbReference type="RefSeq" id="WP_158558079.1">
    <property type="nucleotide sequence ID" value="NZ_POUA01000129.1"/>
</dbReference>
<feature type="domain" description="Orc1-like AAA ATPase" evidence="1">
    <location>
        <begin position="92"/>
        <end position="152"/>
    </location>
</feature>
<dbReference type="Proteomes" id="UP000248544">
    <property type="component" value="Unassembled WGS sequence"/>
</dbReference>
<dbReference type="InterPro" id="IPR027417">
    <property type="entry name" value="P-loop_NTPase"/>
</dbReference>
<dbReference type="EMBL" id="POUA01000129">
    <property type="protein sequence ID" value="PZG44116.1"/>
    <property type="molecule type" value="Genomic_DNA"/>
</dbReference>
<protein>
    <recommendedName>
        <fullName evidence="1">Orc1-like AAA ATPase domain-containing protein</fullName>
    </recommendedName>
</protein>
<accession>A0A2W2G2G4</accession>
<dbReference type="SUPFAM" id="SSF52540">
    <property type="entry name" value="P-loop containing nucleoside triphosphate hydrolases"/>
    <property type="match status" value="1"/>
</dbReference>
<dbReference type="Gene3D" id="3.40.50.300">
    <property type="entry name" value="P-loop containing nucleotide triphosphate hydrolases"/>
    <property type="match status" value="1"/>
</dbReference>
<comment type="caution">
    <text evidence="2">The sequence shown here is derived from an EMBL/GenBank/DDBJ whole genome shotgun (WGS) entry which is preliminary data.</text>
</comment>
<name>A0A2W2G2G4_9ACTN</name>
<organism evidence="2 3">
    <name type="scientific">Spongiactinospora gelatinilytica</name>
    <dbReference type="NCBI Taxonomy" id="2666298"/>
    <lineage>
        <taxon>Bacteria</taxon>
        <taxon>Bacillati</taxon>
        <taxon>Actinomycetota</taxon>
        <taxon>Actinomycetes</taxon>
        <taxon>Streptosporangiales</taxon>
        <taxon>Streptosporangiaceae</taxon>
        <taxon>Spongiactinospora</taxon>
    </lineage>
</organism>
<dbReference type="Pfam" id="PF13191">
    <property type="entry name" value="AAA_16"/>
    <property type="match status" value="1"/>
</dbReference>